<organism evidence="1 2">
    <name type="scientific">Staurois parvus</name>
    <dbReference type="NCBI Taxonomy" id="386267"/>
    <lineage>
        <taxon>Eukaryota</taxon>
        <taxon>Metazoa</taxon>
        <taxon>Chordata</taxon>
        <taxon>Craniata</taxon>
        <taxon>Vertebrata</taxon>
        <taxon>Euteleostomi</taxon>
        <taxon>Amphibia</taxon>
        <taxon>Batrachia</taxon>
        <taxon>Anura</taxon>
        <taxon>Neobatrachia</taxon>
        <taxon>Ranoidea</taxon>
        <taxon>Ranidae</taxon>
        <taxon>Staurois</taxon>
    </lineage>
</organism>
<name>A0ABN9CNY6_9NEOB</name>
<keyword evidence="2" id="KW-1185">Reference proteome</keyword>
<evidence type="ECO:0000313" key="2">
    <source>
        <dbReference type="Proteomes" id="UP001162483"/>
    </source>
</evidence>
<proteinExistence type="predicted"/>
<dbReference type="EMBL" id="CATNWA010011490">
    <property type="protein sequence ID" value="CAI9561880.1"/>
    <property type="molecule type" value="Genomic_DNA"/>
</dbReference>
<sequence length="77" mass="8289">MTLGKKGLTSRAIKELNMSPPSVCVCTACCAFYCGSNCSHSLLKNQLDPLVTEQRSVRCTLTGPCSVTHTAGRWVPE</sequence>
<reference evidence="1" key="1">
    <citation type="submission" date="2023-05" db="EMBL/GenBank/DDBJ databases">
        <authorList>
            <person name="Stuckert A."/>
        </authorList>
    </citation>
    <scope>NUCLEOTIDE SEQUENCE</scope>
</reference>
<protein>
    <submittedName>
        <fullName evidence="1">Uncharacterized protein</fullName>
    </submittedName>
</protein>
<comment type="caution">
    <text evidence="1">The sequence shown here is derived from an EMBL/GenBank/DDBJ whole genome shotgun (WGS) entry which is preliminary data.</text>
</comment>
<dbReference type="Proteomes" id="UP001162483">
    <property type="component" value="Unassembled WGS sequence"/>
</dbReference>
<gene>
    <name evidence="1" type="ORF">SPARVUS_LOCUS5519744</name>
</gene>
<evidence type="ECO:0000313" key="1">
    <source>
        <dbReference type="EMBL" id="CAI9561880.1"/>
    </source>
</evidence>
<accession>A0ABN9CNY6</accession>
<feature type="non-terminal residue" evidence="1">
    <location>
        <position position="77"/>
    </location>
</feature>